<evidence type="ECO:0000313" key="9">
    <source>
        <dbReference type="Proteomes" id="UP001610446"/>
    </source>
</evidence>
<evidence type="ECO:0000256" key="6">
    <source>
        <dbReference type="RuleBase" id="RU000461"/>
    </source>
</evidence>
<comment type="cofactor">
    <cofactor evidence="1">
        <name>heme</name>
        <dbReference type="ChEBI" id="CHEBI:30413"/>
    </cofactor>
</comment>
<keyword evidence="9" id="KW-1185">Reference proteome</keyword>
<dbReference type="PRINTS" id="PR00385">
    <property type="entry name" value="P450"/>
</dbReference>
<proteinExistence type="inferred from homology"/>
<keyword evidence="6" id="KW-0349">Heme</keyword>
<dbReference type="InterPro" id="IPR002401">
    <property type="entry name" value="Cyt_P450_E_grp-I"/>
</dbReference>
<evidence type="ECO:0000256" key="2">
    <source>
        <dbReference type="ARBA" id="ARBA00010617"/>
    </source>
</evidence>
<dbReference type="PANTHER" id="PTHR24305">
    <property type="entry name" value="CYTOCHROME P450"/>
    <property type="match status" value="1"/>
</dbReference>
<evidence type="ECO:0000313" key="8">
    <source>
        <dbReference type="EMBL" id="KAL2839393.1"/>
    </source>
</evidence>
<dbReference type="InterPro" id="IPR017972">
    <property type="entry name" value="Cyt_P450_CS"/>
</dbReference>
<comment type="similarity">
    <text evidence="2 6">Belongs to the cytochrome P450 family.</text>
</comment>
<dbReference type="Proteomes" id="UP001610446">
    <property type="component" value="Unassembled WGS sequence"/>
</dbReference>
<keyword evidence="6" id="KW-0503">Monooxygenase</keyword>
<dbReference type="Pfam" id="PF00067">
    <property type="entry name" value="p450"/>
    <property type="match status" value="1"/>
</dbReference>
<dbReference type="EMBL" id="JBFXLU010000133">
    <property type="protein sequence ID" value="KAL2839393.1"/>
    <property type="molecule type" value="Genomic_DNA"/>
</dbReference>
<keyword evidence="7" id="KW-0472">Membrane</keyword>
<dbReference type="PRINTS" id="PR00463">
    <property type="entry name" value="EP450I"/>
</dbReference>
<dbReference type="InterPro" id="IPR050121">
    <property type="entry name" value="Cytochrome_P450_monoxygenase"/>
</dbReference>
<dbReference type="PROSITE" id="PS00086">
    <property type="entry name" value="CYTOCHROME_P450"/>
    <property type="match status" value="1"/>
</dbReference>
<evidence type="ECO:0000256" key="7">
    <source>
        <dbReference type="SAM" id="Phobius"/>
    </source>
</evidence>
<dbReference type="InterPro" id="IPR001128">
    <property type="entry name" value="Cyt_P450"/>
</dbReference>
<evidence type="ECO:0000256" key="5">
    <source>
        <dbReference type="ARBA" id="ARBA00023004"/>
    </source>
</evidence>
<feature type="transmembrane region" description="Helical" evidence="7">
    <location>
        <begin position="15"/>
        <end position="35"/>
    </location>
</feature>
<comment type="caution">
    <text evidence="8">The sequence shown here is derived from an EMBL/GenBank/DDBJ whole genome shotgun (WGS) entry which is preliminary data.</text>
</comment>
<organism evidence="8 9">
    <name type="scientific">Aspergillus pseudoustus</name>
    <dbReference type="NCBI Taxonomy" id="1810923"/>
    <lineage>
        <taxon>Eukaryota</taxon>
        <taxon>Fungi</taxon>
        <taxon>Dikarya</taxon>
        <taxon>Ascomycota</taxon>
        <taxon>Pezizomycotina</taxon>
        <taxon>Eurotiomycetes</taxon>
        <taxon>Eurotiomycetidae</taxon>
        <taxon>Eurotiales</taxon>
        <taxon>Aspergillaceae</taxon>
        <taxon>Aspergillus</taxon>
        <taxon>Aspergillus subgen. Nidulantes</taxon>
    </lineage>
</organism>
<evidence type="ECO:0000256" key="3">
    <source>
        <dbReference type="ARBA" id="ARBA00022723"/>
    </source>
</evidence>
<keyword evidence="3 6" id="KW-0479">Metal-binding</keyword>
<gene>
    <name evidence="8" type="ORF">BJY01DRAFT_250489</name>
</gene>
<dbReference type="SUPFAM" id="SSF48264">
    <property type="entry name" value="Cytochrome P450"/>
    <property type="match status" value="1"/>
</dbReference>
<protein>
    <submittedName>
        <fullName evidence="8">Cytochrome P450</fullName>
    </submittedName>
</protein>
<keyword evidence="7" id="KW-0812">Transmembrane</keyword>
<keyword evidence="5 6" id="KW-0408">Iron</keyword>
<evidence type="ECO:0000256" key="4">
    <source>
        <dbReference type="ARBA" id="ARBA00023002"/>
    </source>
</evidence>
<dbReference type="InterPro" id="IPR036396">
    <property type="entry name" value="Cyt_P450_sf"/>
</dbReference>
<evidence type="ECO:0000256" key="1">
    <source>
        <dbReference type="ARBA" id="ARBA00001971"/>
    </source>
</evidence>
<dbReference type="PANTHER" id="PTHR24305:SF190">
    <property type="entry name" value="P450, PUTATIVE (EUROFUNG)-RELATED"/>
    <property type="match status" value="1"/>
</dbReference>
<keyword evidence="4 6" id="KW-0560">Oxidoreductase</keyword>
<accession>A0ABR4JH79</accession>
<name>A0ABR4JH79_9EURO</name>
<dbReference type="CDD" id="cd11060">
    <property type="entry name" value="CYP57A1-like"/>
    <property type="match status" value="1"/>
</dbReference>
<dbReference type="Gene3D" id="1.10.630.10">
    <property type="entry name" value="Cytochrome P450"/>
    <property type="match status" value="1"/>
</dbReference>
<keyword evidence="7" id="KW-1133">Transmembrane helix</keyword>
<reference evidence="8 9" key="1">
    <citation type="submission" date="2024-07" db="EMBL/GenBank/DDBJ databases">
        <title>Section-level genome sequencing and comparative genomics of Aspergillus sections Usti and Cavernicolus.</title>
        <authorList>
            <consortium name="Lawrence Berkeley National Laboratory"/>
            <person name="Nybo J.L."/>
            <person name="Vesth T.C."/>
            <person name="Theobald S."/>
            <person name="Frisvad J.C."/>
            <person name="Larsen T.O."/>
            <person name="Kjaerboelling I."/>
            <person name="Rothschild-Mancinelli K."/>
            <person name="Lyhne E.K."/>
            <person name="Kogle M.E."/>
            <person name="Barry K."/>
            <person name="Clum A."/>
            <person name="Na H."/>
            <person name="Ledsgaard L."/>
            <person name="Lin J."/>
            <person name="Lipzen A."/>
            <person name="Kuo A."/>
            <person name="Riley R."/>
            <person name="Mondo S."/>
            <person name="Labutti K."/>
            <person name="Haridas S."/>
            <person name="Pangalinan J."/>
            <person name="Salamov A.A."/>
            <person name="Simmons B.A."/>
            <person name="Magnuson J.K."/>
            <person name="Chen J."/>
            <person name="Drula E."/>
            <person name="Henrissat B."/>
            <person name="Wiebenga A."/>
            <person name="Lubbers R.J."/>
            <person name="Gomes A.C."/>
            <person name="Makela M.R."/>
            <person name="Stajich J."/>
            <person name="Grigoriev I.V."/>
            <person name="Mortensen U.H."/>
            <person name="De Vries R.P."/>
            <person name="Baker S.E."/>
            <person name="Andersen M.R."/>
        </authorList>
    </citation>
    <scope>NUCLEOTIDE SEQUENCE [LARGE SCALE GENOMIC DNA]</scope>
    <source>
        <strain evidence="8 9">CBS 123904</strain>
    </source>
</reference>
<sequence length="505" mass="56495">MENNAQESFFFSHPWLVAAIAGITYSLLPLIRALLHPLREVPGPLSARFTRLWYLRAVNKGDFEKTNINLHKAYGPIVRIAPGQYSIDDPEAIRTIYSHSSSFVKAPWYLASSNPNPVSRDLFTDVDPRRHGVNRRKVASLYSMTSLVQMESCVTECTAVLMERLEEFAASGQSFNLQQWMQFYAFDAIGLITVNKRFGFLDSGKDQDGLIAALHSYLVYAAHVGIFNEFHSLLTRILSWLPAGGIAHLVAFASQQISEGQNMFTAKDSNDLSDPFLKKLLAIHSQDPEKISKADIFTTCITNIGAGSDSTSISLTAILYNLCKHQNVYQKLREEVELAETEGRLSVPEITFHEAQALPYLQACIKEGLRLYPATGLPLARVVPKGGATLCGKYFPEGEIVGINAWVSNRNKTVFGDDADSYRPERWLENPTKVSAMERNFLSFGAGARTCIGKNISLMEMGKLIPALIRRFDFELIDSGAEVTTQNVWFVKQLDIQCRVRLRHT</sequence>